<dbReference type="EMBL" id="BLAL01000004">
    <property type="protein sequence ID" value="GES72760.1"/>
    <property type="molecule type" value="Genomic_DNA"/>
</dbReference>
<evidence type="ECO:0000313" key="2">
    <source>
        <dbReference type="Proteomes" id="UP000615446"/>
    </source>
</evidence>
<protein>
    <submittedName>
        <fullName evidence="1">Uncharacterized protein</fullName>
    </submittedName>
</protein>
<evidence type="ECO:0000313" key="1">
    <source>
        <dbReference type="EMBL" id="GES72760.1"/>
    </source>
</evidence>
<comment type="caution">
    <text evidence="1">The sequence shown here is derived from an EMBL/GenBank/DDBJ whole genome shotgun (WGS) entry which is preliminary data.</text>
</comment>
<dbReference type="AlphaFoldDB" id="A0A8H3KRI7"/>
<organism evidence="1 2">
    <name type="scientific">Rhizophagus clarus</name>
    <dbReference type="NCBI Taxonomy" id="94130"/>
    <lineage>
        <taxon>Eukaryota</taxon>
        <taxon>Fungi</taxon>
        <taxon>Fungi incertae sedis</taxon>
        <taxon>Mucoromycota</taxon>
        <taxon>Glomeromycotina</taxon>
        <taxon>Glomeromycetes</taxon>
        <taxon>Glomerales</taxon>
        <taxon>Glomeraceae</taxon>
        <taxon>Rhizophagus</taxon>
    </lineage>
</organism>
<name>A0A8H3KRI7_9GLOM</name>
<reference evidence="1" key="1">
    <citation type="submission" date="2019-10" db="EMBL/GenBank/DDBJ databases">
        <title>Conservation and host-specific expression of non-tandemly repeated heterogenous ribosome RNA gene in arbuscular mycorrhizal fungi.</title>
        <authorList>
            <person name="Maeda T."/>
            <person name="Kobayashi Y."/>
            <person name="Nakagawa T."/>
            <person name="Ezawa T."/>
            <person name="Yamaguchi K."/>
            <person name="Bino T."/>
            <person name="Nishimoto Y."/>
            <person name="Shigenobu S."/>
            <person name="Kawaguchi M."/>
        </authorList>
    </citation>
    <scope>NUCLEOTIDE SEQUENCE</scope>
    <source>
        <strain evidence="1">HR1</strain>
    </source>
</reference>
<proteinExistence type="predicted"/>
<dbReference type="Proteomes" id="UP000615446">
    <property type="component" value="Unassembled WGS sequence"/>
</dbReference>
<gene>
    <name evidence="1" type="ORF">RCL2_000031200</name>
</gene>
<accession>A0A8H3KRI7</accession>
<sequence>MYSESNIIEMKIGKEMKNQDELADRSSRIIADNIHIIIIIPTTEKGRSKISMKSKIDRIFLRSIMGQLHPIAFGISRLQQEVKSYTSNEDPKAELADKLIWTYDPAEHILAQCLKHNYQGASRSDWISYMKCLNTFLSLEELVTKLCCTEQLLKRNKLVLMPMFAMKGLKTLIENWRIKVLNVDHHFFCNKKQTRCIFFQEDLTKDQQICRNCLKLLPEFLKHSWFYTMENLSRSDSPILLACPMNQQNGLLFTGKMLLNIQITRKLVLHERNMHQKYSISGVDKKKRNFDVKAFNKLETCISVIKKSKTY</sequence>